<dbReference type="InterPro" id="IPR019491">
    <property type="entry name" value="Lipoate_protein_ligase_C"/>
</dbReference>
<dbReference type="Pfam" id="PF21948">
    <property type="entry name" value="LplA-B_cat"/>
    <property type="match status" value="1"/>
</dbReference>
<evidence type="ECO:0000256" key="1">
    <source>
        <dbReference type="ARBA" id="ARBA00005085"/>
    </source>
</evidence>
<dbReference type="SUPFAM" id="SSF55681">
    <property type="entry name" value="Class II aaRS and biotin synthetases"/>
    <property type="match status" value="1"/>
</dbReference>
<dbReference type="GO" id="GO:0005524">
    <property type="term" value="F:ATP binding"/>
    <property type="evidence" value="ECO:0007669"/>
    <property type="project" value="UniProtKB-KW"/>
</dbReference>
<proteinExistence type="predicted"/>
<dbReference type="GO" id="GO:0017118">
    <property type="term" value="F:lipoyltransferase activity"/>
    <property type="evidence" value="ECO:0007669"/>
    <property type="project" value="TreeGrafter"/>
</dbReference>
<comment type="catalytic activity">
    <reaction evidence="7">
        <text>L-lysyl-[lipoyl-carrier protein] + (R)-lipoate + ATP = N(6)-[(R)-lipoyl]-L-lysyl-[lipoyl-carrier protein] + AMP + diphosphate + H(+)</text>
        <dbReference type="Rhea" id="RHEA:49288"/>
        <dbReference type="Rhea" id="RHEA-COMP:10500"/>
        <dbReference type="Rhea" id="RHEA-COMP:10502"/>
        <dbReference type="ChEBI" id="CHEBI:15378"/>
        <dbReference type="ChEBI" id="CHEBI:29969"/>
        <dbReference type="ChEBI" id="CHEBI:30616"/>
        <dbReference type="ChEBI" id="CHEBI:33019"/>
        <dbReference type="ChEBI" id="CHEBI:83088"/>
        <dbReference type="ChEBI" id="CHEBI:83099"/>
        <dbReference type="ChEBI" id="CHEBI:456215"/>
        <dbReference type="EC" id="6.3.1.20"/>
    </reaction>
</comment>
<evidence type="ECO:0000256" key="4">
    <source>
        <dbReference type="ARBA" id="ARBA00022598"/>
    </source>
</evidence>
<evidence type="ECO:0000313" key="10">
    <source>
        <dbReference type="Proteomes" id="UP000249099"/>
    </source>
</evidence>
<reference evidence="9 10" key="1">
    <citation type="submission" date="2017-03" db="EMBL/GenBank/DDBJ databases">
        <title>wgs assembly of Dolosigranulum pigrum KPL CDC strains.</title>
        <authorList>
            <person name="Brugger S.D."/>
            <person name="Pettigrew M."/>
            <person name="Kong Y."/>
            <person name="Lemon K.P."/>
        </authorList>
    </citation>
    <scope>NUCLEOTIDE SEQUENCE [LARGE SCALE GENOMIC DNA]</scope>
    <source>
        <strain evidence="9 10">KPL1931_CDC4294-98</strain>
    </source>
</reference>
<comment type="pathway">
    <text evidence="2">Protein modification; protein lipoylation via exogenous pathway; protein N(6)-(lipoyl)lysine from lipoate: step 1/2.</text>
</comment>
<dbReference type="InterPro" id="IPR004562">
    <property type="entry name" value="LipoylTrfase_LipoateP_Ligase"/>
</dbReference>
<dbReference type="SUPFAM" id="SSF82649">
    <property type="entry name" value="SufE/NifU"/>
    <property type="match status" value="1"/>
</dbReference>
<dbReference type="Gene3D" id="3.30.930.10">
    <property type="entry name" value="Bira Bifunctional Protein, Domain 2"/>
    <property type="match status" value="1"/>
</dbReference>
<dbReference type="EMBL" id="NAQV01000006">
    <property type="protein sequence ID" value="RAN64369.1"/>
    <property type="molecule type" value="Genomic_DNA"/>
</dbReference>
<evidence type="ECO:0000256" key="5">
    <source>
        <dbReference type="ARBA" id="ARBA00022741"/>
    </source>
</evidence>
<dbReference type="UniPathway" id="UPA00537">
    <property type="reaction ID" value="UER00594"/>
</dbReference>
<keyword evidence="5" id="KW-0547">Nucleotide-binding</keyword>
<keyword evidence="6" id="KW-0067">ATP-binding</keyword>
<dbReference type="Proteomes" id="UP000249099">
    <property type="component" value="Unassembled WGS sequence"/>
</dbReference>
<name>A0A328KQT3_9LACT</name>
<dbReference type="PANTHER" id="PTHR12561">
    <property type="entry name" value="LIPOATE-PROTEIN LIGASE"/>
    <property type="match status" value="1"/>
</dbReference>
<dbReference type="InterPro" id="IPR004143">
    <property type="entry name" value="BPL_LPL_catalytic"/>
</dbReference>
<comment type="pathway">
    <text evidence="1">Protein modification; protein lipoylation via exogenous pathway; protein N(6)-(lipoyl)lysine from lipoate: step 2/2.</text>
</comment>
<dbReference type="GO" id="GO:0016979">
    <property type="term" value="F:lipoate-protein ligase activity"/>
    <property type="evidence" value="ECO:0007669"/>
    <property type="project" value="UniProtKB-EC"/>
</dbReference>
<protein>
    <recommendedName>
        <fullName evidence="3">lipoate--protein ligase</fullName>
        <ecNumber evidence="3">6.3.1.20</ecNumber>
    </recommendedName>
</protein>
<dbReference type="Pfam" id="PF10437">
    <property type="entry name" value="Lip_prot_lig_C"/>
    <property type="match status" value="1"/>
</dbReference>
<organism evidence="9 10">
    <name type="scientific">Dolosigranulum pigrum</name>
    <dbReference type="NCBI Taxonomy" id="29394"/>
    <lineage>
        <taxon>Bacteria</taxon>
        <taxon>Bacillati</taxon>
        <taxon>Bacillota</taxon>
        <taxon>Bacilli</taxon>
        <taxon>Lactobacillales</taxon>
        <taxon>Carnobacteriaceae</taxon>
        <taxon>Dolosigranulum</taxon>
    </lineage>
</organism>
<evidence type="ECO:0000313" key="9">
    <source>
        <dbReference type="EMBL" id="RAN64369.1"/>
    </source>
</evidence>
<sequence length="340" mass="38539">MYLVEPIRDGKFMTDGATSLAIQVYAQKHIKPGEALIFPYICDPHVQIGRFQNPEKEVGKKFLEEHNMPVVRRDTGGGAIYLDNGSVNFCFLLPLEDSLVGDYKQFYAPAIAALKNLGVTEIDQKGRNDLVIHDKKVSGAAMMPVGDRLYGGFSLLLDIDPEAMVKSLTPNRQKLISKGIESVRARVTNIRPHLADKYQDVTNMEFKDLMLKELLQVEDLAEAKRYVLTDEDWAAIDQLVEEKYSNWDWVYGQAPQYEYNRSERFDIGTIEVSLSIQASRIDQCKIYGDFFSKGDVSEVEQALIGTRTEREDLLEALHGLEFEQYFGALNPEQLVDLILS</sequence>
<dbReference type="GO" id="GO:0009249">
    <property type="term" value="P:protein lipoylation"/>
    <property type="evidence" value="ECO:0007669"/>
    <property type="project" value="InterPro"/>
</dbReference>
<dbReference type="InterPro" id="IPR045864">
    <property type="entry name" value="aa-tRNA-synth_II/BPL/LPL"/>
</dbReference>
<dbReference type="FunFam" id="3.30.930.10:FF:000072">
    <property type="entry name" value="Lipoate--protein ligase"/>
    <property type="match status" value="1"/>
</dbReference>
<dbReference type="CDD" id="cd16443">
    <property type="entry name" value="LplA"/>
    <property type="match status" value="1"/>
</dbReference>
<dbReference type="EC" id="6.3.1.20" evidence="3"/>
<dbReference type="Gene3D" id="3.30.390.50">
    <property type="entry name" value="CO dehydrogenase flavoprotein, C-terminal domain"/>
    <property type="match status" value="1"/>
</dbReference>
<dbReference type="PROSITE" id="PS51733">
    <property type="entry name" value="BPL_LPL_CATALYTIC"/>
    <property type="match status" value="1"/>
</dbReference>
<dbReference type="AlphaFoldDB" id="A0A328KQT3"/>
<feature type="domain" description="BPL/LPL catalytic" evidence="8">
    <location>
        <begin position="31"/>
        <end position="222"/>
    </location>
</feature>
<evidence type="ECO:0000256" key="7">
    <source>
        <dbReference type="ARBA" id="ARBA00048037"/>
    </source>
</evidence>
<accession>A0A328KQT3</accession>
<comment type="caution">
    <text evidence="9">The sequence shown here is derived from an EMBL/GenBank/DDBJ whole genome shotgun (WGS) entry which is preliminary data.</text>
</comment>
<dbReference type="NCBIfam" id="TIGR00545">
    <property type="entry name" value="lipoyltrans"/>
    <property type="match status" value="1"/>
</dbReference>
<dbReference type="RefSeq" id="WP_112789815.1">
    <property type="nucleotide sequence ID" value="NZ_CP040419.1"/>
</dbReference>
<dbReference type="PANTHER" id="PTHR12561:SF3">
    <property type="entry name" value="LIPOYLTRANSFERASE 1, MITOCHONDRIAL"/>
    <property type="match status" value="1"/>
</dbReference>
<evidence type="ECO:0000259" key="8">
    <source>
        <dbReference type="PROSITE" id="PS51733"/>
    </source>
</evidence>
<dbReference type="GO" id="GO:0005737">
    <property type="term" value="C:cytoplasm"/>
    <property type="evidence" value="ECO:0007669"/>
    <property type="project" value="TreeGrafter"/>
</dbReference>
<keyword evidence="4 9" id="KW-0436">Ligase</keyword>
<evidence type="ECO:0000256" key="6">
    <source>
        <dbReference type="ARBA" id="ARBA00022840"/>
    </source>
</evidence>
<evidence type="ECO:0000256" key="2">
    <source>
        <dbReference type="ARBA" id="ARBA00005124"/>
    </source>
</evidence>
<evidence type="ECO:0000256" key="3">
    <source>
        <dbReference type="ARBA" id="ARBA00012367"/>
    </source>
</evidence>
<gene>
    <name evidence="9" type="ORF">B8A44_01975</name>
</gene>